<feature type="domain" description="PDZ" evidence="2">
    <location>
        <begin position="185"/>
        <end position="263"/>
    </location>
</feature>
<dbReference type="Proteomes" id="UP001209878">
    <property type="component" value="Unassembled WGS sequence"/>
</dbReference>
<dbReference type="GO" id="GO:0005886">
    <property type="term" value="C:plasma membrane"/>
    <property type="evidence" value="ECO:0007669"/>
    <property type="project" value="TreeGrafter"/>
</dbReference>
<feature type="domain" description="C2" evidence="1">
    <location>
        <begin position="19"/>
        <end position="150"/>
    </location>
</feature>
<reference evidence="3" key="1">
    <citation type="journal article" date="2023" name="Mol. Biol. Evol.">
        <title>Third-Generation Sequencing Reveals the Adaptive Role of the Epigenome in Three Deep-Sea Polychaetes.</title>
        <authorList>
            <person name="Perez M."/>
            <person name="Aroh O."/>
            <person name="Sun Y."/>
            <person name="Lan Y."/>
            <person name="Juniper S.K."/>
            <person name="Young C.R."/>
            <person name="Angers B."/>
            <person name="Qian P.Y."/>
        </authorList>
    </citation>
    <scope>NUCLEOTIDE SEQUENCE</scope>
    <source>
        <strain evidence="3">R07B-5</strain>
    </source>
</reference>
<dbReference type="PROSITE" id="PS50106">
    <property type="entry name" value="PDZ"/>
    <property type="match status" value="1"/>
</dbReference>
<sequence>MENFEGVPMLEICERPLVWTGEIMPSMFQAYKGQLKLRAYINCGLLTVHVKKAKHLASKWGTMCNTFVKVSIMPNSRKHSRCRTEIVGETNHPVYDEKFSFETLCLDAMTRIVVSVWNRDANKNSTELLGCMSFGTEHIITGKTDACGWYYLLSDFVGARKHLRVINHQGEPLKQQKPCWMENQTVSITRQGSAGYGFRVTGAGPTEVSKIAPGSMAELAGLRVGDQILRVNGFYTTSSSSDAVARIIRSCLRQVSLEIQRPKPIDRWYASPRQRVMTGSISDSDVSSTTSSVTSSSNQVFYQKCIRKLMEVCEVIATCGDICIFICFRTLLNYKTKVSNTMWYLMSDKNVLNFGLINYQVN</sequence>
<dbReference type="InterPro" id="IPR001478">
    <property type="entry name" value="PDZ"/>
</dbReference>
<organism evidence="3 4">
    <name type="scientific">Ridgeia piscesae</name>
    <name type="common">Tubeworm</name>
    <dbReference type="NCBI Taxonomy" id="27915"/>
    <lineage>
        <taxon>Eukaryota</taxon>
        <taxon>Metazoa</taxon>
        <taxon>Spiralia</taxon>
        <taxon>Lophotrochozoa</taxon>
        <taxon>Annelida</taxon>
        <taxon>Polychaeta</taxon>
        <taxon>Sedentaria</taxon>
        <taxon>Canalipalpata</taxon>
        <taxon>Sabellida</taxon>
        <taxon>Siboglinidae</taxon>
        <taxon>Ridgeia</taxon>
    </lineage>
</organism>
<comment type="caution">
    <text evidence="3">The sequence shown here is derived from an EMBL/GenBank/DDBJ whole genome shotgun (WGS) entry which is preliminary data.</text>
</comment>
<dbReference type="SUPFAM" id="SSF50156">
    <property type="entry name" value="PDZ domain-like"/>
    <property type="match status" value="1"/>
</dbReference>
<evidence type="ECO:0000313" key="3">
    <source>
        <dbReference type="EMBL" id="KAK2192303.1"/>
    </source>
</evidence>
<gene>
    <name evidence="3" type="ORF">NP493_34g00017</name>
</gene>
<accession>A0AAD9PCN7</accession>
<dbReference type="InterPro" id="IPR000008">
    <property type="entry name" value="C2_dom"/>
</dbReference>
<dbReference type="SUPFAM" id="SSF49562">
    <property type="entry name" value="C2 domain (Calcium/lipid-binding domain, CaLB)"/>
    <property type="match status" value="1"/>
</dbReference>
<dbReference type="SMART" id="SM00239">
    <property type="entry name" value="C2"/>
    <property type="match status" value="1"/>
</dbReference>
<name>A0AAD9PCN7_RIDPI</name>
<protein>
    <recommendedName>
        <fullName evidence="5">PDZ domain-containing protein</fullName>
    </recommendedName>
</protein>
<evidence type="ECO:0008006" key="5">
    <source>
        <dbReference type="Google" id="ProtNLM"/>
    </source>
</evidence>
<dbReference type="PROSITE" id="PS50004">
    <property type="entry name" value="C2"/>
    <property type="match status" value="1"/>
</dbReference>
<keyword evidence="4" id="KW-1185">Reference proteome</keyword>
<dbReference type="SMART" id="SM00228">
    <property type="entry name" value="PDZ"/>
    <property type="match status" value="1"/>
</dbReference>
<dbReference type="PANTHER" id="PTHR46848:SF1">
    <property type="entry name" value="REGULATOR OF G-PROTEIN SIGNALING 3"/>
    <property type="match status" value="1"/>
</dbReference>
<proteinExistence type="predicted"/>
<dbReference type="PANTHER" id="PTHR46848">
    <property type="entry name" value="REGULATOR OF G-PROTEIN SIGNALING 3"/>
    <property type="match status" value="1"/>
</dbReference>
<dbReference type="Pfam" id="PF00595">
    <property type="entry name" value="PDZ"/>
    <property type="match status" value="1"/>
</dbReference>
<dbReference type="Gene3D" id="2.30.42.10">
    <property type="match status" value="1"/>
</dbReference>
<dbReference type="GO" id="GO:0005634">
    <property type="term" value="C:nucleus"/>
    <property type="evidence" value="ECO:0007669"/>
    <property type="project" value="TreeGrafter"/>
</dbReference>
<dbReference type="Pfam" id="PF00168">
    <property type="entry name" value="C2"/>
    <property type="match status" value="1"/>
</dbReference>
<dbReference type="AlphaFoldDB" id="A0AAD9PCN7"/>
<dbReference type="InterPro" id="IPR036034">
    <property type="entry name" value="PDZ_sf"/>
</dbReference>
<dbReference type="Gene3D" id="2.60.40.150">
    <property type="entry name" value="C2 domain"/>
    <property type="match status" value="1"/>
</dbReference>
<evidence type="ECO:0000313" key="4">
    <source>
        <dbReference type="Proteomes" id="UP001209878"/>
    </source>
</evidence>
<dbReference type="EMBL" id="JAODUO010000034">
    <property type="protein sequence ID" value="KAK2192303.1"/>
    <property type="molecule type" value="Genomic_DNA"/>
</dbReference>
<evidence type="ECO:0000259" key="2">
    <source>
        <dbReference type="PROSITE" id="PS50106"/>
    </source>
</evidence>
<evidence type="ECO:0000259" key="1">
    <source>
        <dbReference type="PROSITE" id="PS50004"/>
    </source>
</evidence>
<dbReference type="InterPro" id="IPR035892">
    <property type="entry name" value="C2_domain_sf"/>
</dbReference>
<dbReference type="CDD" id="cd00136">
    <property type="entry name" value="PDZ_canonical"/>
    <property type="match status" value="1"/>
</dbReference>